<keyword evidence="8" id="KW-1185">Reference proteome</keyword>
<reference evidence="7 8" key="1">
    <citation type="submission" date="2022-12" db="EMBL/GenBank/DDBJ databases">
        <title>Chromosome-scale assembly of the Ensete ventricosum genome.</title>
        <authorList>
            <person name="Dussert Y."/>
            <person name="Stocks J."/>
            <person name="Wendawek A."/>
            <person name="Woldeyes F."/>
            <person name="Nichols R.A."/>
            <person name="Borrell J.S."/>
        </authorList>
    </citation>
    <scope>NUCLEOTIDE SEQUENCE [LARGE SCALE GENOMIC DNA]</scope>
    <source>
        <strain evidence="8">cv. Maze</strain>
        <tissue evidence="7">Seeds</tissue>
    </source>
</reference>
<dbReference type="InterPro" id="IPR015300">
    <property type="entry name" value="DNA-bd_pseudobarrel_sf"/>
</dbReference>
<dbReference type="InterPro" id="IPR039218">
    <property type="entry name" value="REM_fam"/>
</dbReference>
<organism evidence="7 8">
    <name type="scientific">Ensete ventricosum</name>
    <name type="common">Abyssinian banana</name>
    <name type="synonym">Musa ensete</name>
    <dbReference type="NCBI Taxonomy" id="4639"/>
    <lineage>
        <taxon>Eukaryota</taxon>
        <taxon>Viridiplantae</taxon>
        <taxon>Streptophyta</taxon>
        <taxon>Embryophyta</taxon>
        <taxon>Tracheophyta</taxon>
        <taxon>Spermatophyta</taxon>
        <taxon>Magnoliopsida</taxon>
        <taxon>Liliopsida</taxon>
        <taxon>Zingiberales</taxon>
        <taxon>Musaceae</taxon>
        <taxon>Ensete</taxon>
    </lineage>
</organism>
<evidence type="ECO:0000256" key="5">
    <source>
        <dbReference type="ARBA" id="ARBA00023242"/>
    </source>
</evidence>
<comment type="subcellular location">
    <subcellularLocation>
        <location evidence="1">Nucleus</location>
    </subcellularLocation>
</comment>
<name>A0AAV8QJJ9_ENSVE</name>
<dbReference type="Pfam" id="PF02362">
    <property type="entry name" value="B3"/>
    <property type="match status" value="2"/>
</dbReference>
<feature type="domain" description="TF-B3" evidence="6">
    <location>
        <begin position="531"/>
        <end position="629"/>
    </location>
</feature>
<evidence type="ECO:0000256" key="4">
    <source>
        <dbReference type="ARBA" id="ARBA00023163"/>
    </source>
</evidence>
<sequence>MQGFVMIQLASHDWSEALQIERQDKVRARASVVRWAKTLKGNEKPIGESGGFLGGFKQREFLLIPPRFADRLVGLVNQNVCLEDFHGNSSSVKISMVDGSLAFKGGWHDFVLDHSIDVGEFLVFKHVSKSLFFVQMFGIDACERVQFGERNSKQLCTKKTIKADLSLERSQLHKRRKTFEASKDEYCPVKKDMQKIRDSSVGITEGESVAKVVVEPEKAPQHHHDPGSPLITEVKDLTEPLVNMIGQQVIEEPQKEASVEQFKTCVGVSVERSKTEIHLDNMSTFPLVEKYLLDNEDSHVKSQTVPTVACRSSGTNNQSICYWVSSLPLNANENFLAGEQEDHKIQKIGLNEHQTPGVMGANFVASEEVTCKFLLTEEGICHIVNEDQNNGLGAVTVIPVSLTATDIGTCINCNYSDTMSKDAFSHLVCENGHVPGNGMHACGKTMHACEANGNTPGFLSRKELSSSVGSVRCILQDVLGTNTAVGNKCQSVRDTVPVEDKEENVFRMRSQNLKAVKIENMDLDNLSSATLCCFSVTLSSNTRCLLELPQKLPVYNGKKRQRVIILRDPSHRSWPVMYQESARFIGLVSGWNEFATANNLRRGNMCEFFEVAGEFEPTLQICFSLLQAGDPSKLCRVVWHTPPSPQHQSEIPP</sequence>
<dbReference type="GO" id="GO:0005634">
    <property type="term" value="C:nucleus"/>
    <property type="evidence" value="ECO:0007669"/>
    <property type="project" value="UniProtKB-SubCell"/>
</dbReference>
<evidence type="ECO:0000259" key="6">
    <source>
        <dbReference type="PROSITE" id="PS50863"/>
    </source>
</evidence>
<dbReference type="EMBL" id="JAQQAF010000006">
    <property type="protein sequence ID" value="KAJ8476393.1"/>
    <property type="molecule type" value="Genomic_DNA"/>
</dbReference>
<keyword evidence="3" id="KW-0238">DNA-binding</keyword>
<dbReference type="InterPro" id="IPR003340">
    <property type="entry name" value="B3_DNA-bd"/>
</dbReference>
<dbReference type="PANTHER" id="PTHR31674:SF61">
    <property type="entry name" value="B3 DOMAIN-CONTAINING PROTEIN OS01G0905400"/>
    <property type="match status" value="1"/>
</dbReference>
<dbReference type="AlphaFoldDB" id="A0AAV8QJJ9"/>
<feature type="domain" description="TF-B3" evidence="6">
    <location>
        <begin position="62"/>
        <end position="140"/>
    </location>
</feature>
<dbReference type="SUPFAM" id="SSF101936">
    <property type="entry name" value="DNA-binding pseudobarrel domain"/>
    <property type="match status" value="2"/>
</dbReference>
<dbReference type="Gene3D" id="2.40.330.10">
    <property type="entry name" value="DNA-binding pseudobarrel domain"/>
    <property type="match status" value="2"/>
</dbReference>
<evidence type="ECO:0000313" key="7">
    <source>
        <dbReference type="EMBL" id="KAJ8476393.1"/>
    </source>
</evidence>
<evidence type="ECO:0000256" key="1">
    <source>
        <dbReference type="ARBA" id="ARBA00004123"/>
    </source>
</evidence>
<dbReference type="GO" id="GO:0003677">
    <property type="term" value="F:DNA binding"/>
    <property type="evidence" value="ECO:0007669"/>
    <property type="project" value="UniProtKB-KW"/>
</dbReference>
<evidence type="ECO:0000256" key="2">
    <source>
        <dbReference type="ARBA" id="ARBA00023015"/>
    </source>
</evidence>
<dbReference type="SMART" id="SM01019">
    <property type="entry name" value="B3"/>
    <property type="match status" value="2"/>
</dbReference>
<dbReference type="Proteomes" id="UP001222027">
    <property type="component" value="Unassembled WGS sequence"/>
</dbReference>
<accession>A0AAV8QJJ9</accession>
<evidence type="ECO:0000313" key="8">
    <source>
        <dbReference type="Proteomes" id="UP001222027"/>
    </source>
</evidence>
<dbReference type="PANTHER" id="PTHR31674">
    <property type="entry name" value="B3 DOMAIN-CONTAINING PROTEIN REM-LIKE 3-RELATED"/>
    <property type="match status" value="1"/>
</dbReference>
<keyword evidence="4" id="KW-0804">Transcription</keyword>
<keyword evidence="5" id="KW-0539">Nucleus</keyword>
<dbReference type="CDD" id="cd10017">
    <property type="entry name" value="B3_DNA"/>
    <property type="match status" value="2"/>
</dbReference>
<comment type="caution">
    <text evidence="7">The sequence shown here is derived from an EMBL/GenBank/DDBJ whole genome shotgun (WGS) entry which is preliminary data.</text>
</comment>
<evidence type="ECO:0000256" key="3">
    <source>
        <dbReference type="ARBA" id="ARBA00023125"/>
    </source>
</evidence>
<proteinExistence type="predicted"/>
<gene>
    <name evidence="7" type="ORF">OPV22_020120</name>
</gene>
<dbReference type="PROSITE" id="PS50863">
    <property type="entry name" value="B3"/>
    <property type="match status" value="2"/>
</dbReference>
<protein>
    <recommendedName>
        <fullName evidence="6">TF-B3 domain-containing protein</fullName>
    </recommendedName>
</protein>
<keyword evidence="2" id="KW-0805">Transcription regulation</keyword>